<gene>
    <name evidence="6" type="primary">8236921</name>
    <name evidence="5" type="ORF">Phum_PHUM600910</name>
</gene>
<dbReference type="AlphaFoldDB" id="E0W336"/>
<dbReference type="VEuPathDB" id="VectorBase:PHUM600910"/>
<dbReference type="STRING" id="121224.E0W336"/>
<reference evidence="5" key="2">
    <citation type="submission" date="2007-04" db="EMBL/GenBank/DDBJ databases">
        <title>The genome of the human body louse.</title>
        <authorList>
            <consortium name="The Human Body Louse Genome Consortium"/>
            <person name="Kirkness E."/>
            <person name="Walenz B."/>
            <person name="Hass B."/>
            <person name="Bruggner R."/>
            <person name="Strausberg R."/>
        </authorList>
    </citation>
    <scope>NUCLEOTIDE SEQUENCE</scope>
    <source>
        <strain evidence="5">USDA</strain>
    </source>
</reference>
<dbReference type="Proteomes" id="UP000009046">
    <property type="component" value="Unassembled WGS sequence"/>
</dbReference>
<protein>
    <submittedName>
        <fullName evidence="5 6">Uncharacterized protein</fullName>
    </submittedName>
</protein>
<keyword evidence="7" id="KW-1185">Reference proteome</keyword>
<dbReference type="EMBL" id="AAZO01007327">
    <property type="status" value="NOT_ANNOTATED_CDS"/>
    <property type="molecule type" value="Genomic_DNA"/>
</dbReference>
<sequence>MVHKKRHDIILNLGLGTKDSSTFGDETPTPTQFIKNCEEVGLFQDLQNVNLFEETFKNAVEAVKAGQPISLEKSMETNHSDDTLHTPNIFPNITDIIQCNSNVKSESILNKKDLNEKFEAKYNRHVPPGIIEHDSCIESENIPSCKIDINKSSELFKKSKFENVNDIKFNLNGFVCNNQDTNSLDSVVFENGDAILKSQILQFVTPENHSNSGNDVVFINNSNNLYSNLSMMPSEDYKTSTSLNENKIDKGLQKKIPISKCPSWKKLSTNSLTSQFSKFSENALKLMSKFSSKETRTEFLARCRAASYRCREKKKMYILYLEKVNRELTASNNNLNLINNSLYKHLYDMYKELFKHKNCSAHDENTEKSLSKMFNIFKQEPLTDKGKKTIVGIKKPLEKPKTPPKIYKSDNLSSETRLMPENNNVCVYMKEFENTLTLDAAEVTLNDKMEETEIPLNEFTKPNIIVRFNSVGNEDHLSSDFYPDFLFERRFFEANREDVRKIFSEHSYILKKPMFDDDGFVKCKSLNDNIRKQSSTDDFEIGLISKNKNDLNKINTNGLNGKSLVKQRTPPPLILLKPFKKRSLQNNNNNKNIEKTL</sequence>
<evidence type="ECO:0000256" key="3">
    <source>
        <dbReference type="ARBA" id="ARBA00023163"/>
    </source>
</evidence>
<dbReference type="SUPFAM" id="SSF57959">
    <property type="entry name" value="Leucine zipper domain"/>
    <property type="match status" value="1"/>
</dbReference>
<dbReference type="InterPro" id="IPR046347">
    <property type="entry name" value="bZIP_sf"/>
</dbReference>
<organism>
    <name type="scientific">Pediculus humanus subsp. corporis</name>
    <name type="common">Body louse</name>
    <dbReference type="NCBI Taxonomy" id="121224"/>
    <lineage>
        <taxon>Eukaryota</taxon>
        <taxon>Metazoa</taxon>
        <taxon>Ecdysozoa</taxon>
        <taxon>Arthropoda</taxon>
        <taxon>Hexapoda</taxon>
        <taxon>Insecta</taxon>
        <taxon>Pterygota</taxon>
        <taxon>Neoptera</taxon>
        <taxon>Paraneoptera</taxon>
        <taxon>Psocodea</taxon>
        <taxon>Troctomorpha</taxon>
        <taxon>Phthiraptera</taxon>
        <taxon>Anoplura</taxon>
        <taxon>Pediculidae</taxon>
        <taxon>Pediculus</taxon>
    </lineage>
</organism>
<keyword evidence="3" id="KW-0804">Transcription</keyword>
<dbReference type="eggNOG" id="KOG1414">
    <property type="taxonomic scope" value="Eukaryota"/>
</dbReference>
<evidence type="ECO:0000256" key="1">
    <source>
        <dbReference type="ARBA" id="ARBA00004123"/>
    </source>
</evidence>
<accession>E0W336</accession>
<evidence type="ECO:0000256" key="2">
    <source>
        <dbReference type="ARBA" id="ARBA00023015"/>
    </source>
</evidence>
<keyword evidence="4" id="KW-0539">Nucleus</keyword>
<dbReference type="GeneID" id="8236921"/>
<reference evidence="6" key="3">
    <citation type="submission" date="2020-05" db="UniProtKB">
        <authorList>
            <consortium name="EnsemblMetazoa"/>
        </authorList>
    </citation>
    <scope>IDENTIFICATION</scope>
    <source>
        <strain evidence="6">USDA</strain>
    </source>
</reference>
<dbReference type="PANTHER" id="PTHR19304">
    <property type="entry name" value="CYCLIC-AMP RESPONSE ELEMENT BINDING PROTEIN"/>
    <property type="match status" value="1"/>
</dbReference>
<dbReference type="InParanoid" id="E0W336"/>
<dbReference type="KEGG" id="phu:Phum_PHUM600910"/>
<dbReference type="OrthoDB" id="295274at2759"/>
<dbReference type="InterPro" id="IPR051027">
    <property type="entry name" value="bZIP_transcription_factors"/>
</dbReference>
<dbReference type="RefSeq" id="XP_002432780.1">
    <property type="nucleotide sequence ID" value="XM_002432735.1"/>
</dbReference>
<dbReference type="EMBL" id="DS235882">
    <property type="protein sequence ID" value="EEB20042.1"/>
    <property type="molecule type" value="Genomic_DNA"/>
</dbReference>
<dbReference type="CTD" id="8236921"/>
<evidence type="ECO:0000256" key="4">
    <source>
        <dbReference type="ARBA" id="ARBA00023242"/>
    </source>
</evidence>
<dbReference type="EnsemblMetazoa" id="PHUM600910-RA">
    <property type="protein sequence ID" value="PHUM600910-PA"/>
    <property type="gene ID" value="PHUM600910"/>
</dbReference>
<dbReference type="HOGENOM" id="CLU_457341_0_0_1"/>
<evidence type="ECO:0000313" key="7">
    <source>
        <dbReference type="Proteomes" id="UP000009046"/>
    </source>
</evidence>
<proteinExistence type="predicted"/>
<dbReference type="Gene3D" id="1.20.5.170">
    <property type="match status" value="1"/>
</dbReference>
<dbReference type="GO" id="GO:0005634">
    <property type="term" value="C:nucleus"/>
    <property type="evidence" value="ECO:0007669"/>
    <property type="project" value="UniProtKB-SubCell"/>
</dbReference>
<evidence type="ECO:0000313" key="6">
    <source>
        <dbReference type="EnsemblMetazoa" id="PHUM600910-PA"/>
    </source>
</evidence>
<reference evidence="5" key="1">
    <citation type="submission" date="2007-04" db="EMBL/GenBank/DDBJ databases">
        <title>Annotation of Pediculus humanus corporis strain USDA.</title>
        <authorList>
            <person name="Kirkness E."/>
            <person name="Hannick L."/>
            <person name="Hass B."/>
            <person name="Bruggner R."/>
            <person name="Lawson D."/>
            <person name="Bidwell S."/>
            <person name="Joardar V."/>
            <person name="Caler E."/>
            <person name="Walenz B."/>
            <person name="Inman J."/>
            <person name="Schobel S."/>
            <person name="Galinsky K."/>
            <person name="Amedeo P."/>
            <person name="Strausberg R."/>
        </authorList>
    </citation>
    <scope>NUCLEOTIDE SEQUENCE</scope>
    <source>
        <strain evidence="5">USDA</strain>
    </source>
</reference>
<evidence type="ECO:0000313" key="5">
    <source>
        <dbReference type="EMBL" id="EEB20042.1"/>
    </source>
</evidence>
<name>E0W336_PEDHC</name>
<comment type="subcellular location">
    <subcellularLocation>
        <location evidence="1">Nucleus</location>
    </subcellularLocation>
</comment>
<keyword evidence="2" id="KW-0805">Transcription regulation</keyword>
<dbReference type="GO" id="GO:0003700">
    <property type="term" value="F:DNA-binding transcription factor activity"/>
    <property type="evidence" value="ECO:0007669"/>
    <property type="project" value="InterPro"/>
</dbReference>